<comment type="caution">
    <text evidence="1">The sequence shown here is derived from an EMBL/GenBank/DDBJ whole genome shotgun (WGS) entry which is preliminary data.</text>
</comment>
<accession>A0AAD1Y034</accession>
<dbReference type="AlphaFoldDB" id="A0AAD1Y034"/>
<reference evidence="1" key="1">
    <citation type="submission" date="2023-07" db="EMBL/GenBank/DDBJ databases">
        <authorList>
            <consortium name="AG Swart"/>
            <person name="Singh M."/>
            <person name="Singh A."/>
            <person name="Seah K."/>
            <person name="Emmerich C."/>
        </authorList>
    </citation>
    <scope>NUCLEOTIDE SEQUENCE</scope>
    <source>
        <strain evidence="1">DP1</strain>
    </source>
</reference>
<organism evidence="1 2">
    <name type="scientific">Euplotes crassus</name>
    <dbReference type="NCBI Taxonomy" id="5936"/>
    <lineage>
        <taxon>Eukaryota</taxon>
        <taxon>Sar</taxon>
        <taxon>Alveolata</taxon>
        <taxon>Ciliophora</taxon>
        <taxon>Intramacronucleata</taxon>
        <taxon>Spirotrichea</taxon>
        <taxon>Hypotrichia</taxon>
        <taxon>Euplotida</taxon>
        <taxon>Euplotidae</taxon>
        <taxon>Moneuplotes</taxon>
    </lineage>
</organism>
<sequence>MGLMSRKDLCLLYIKDLLVLAGRRLKPSTSQGETTFNVIILDLQTFSCVPYRLFIFNNSCERWNLFKAEYLC</sequence>
<dbReference type="EMBL" id="CAMPGE010024212">
    <property type="protein sequence ID" value="CAI2382068.1"/>
    <property type="molecule type" value="Genomic_DNA"/>
</dbReference>
<proteinExistence type="predicted"/>
<gene>
    <name evidence="1" type="ORF">ECRASSUSDP1_LOCUS23535</name>
</gene>
<protein>
    <submittedName>
        <fullName evidence="1">Uncharacterized protein</fullName>
    </submittedName>
</protein>
<evidence type="ECO:0000313" key="1">
    <source>
        <dbReference type="EMBL" id="CAI2382068.1"/>
    </source>
</evidence>
<dbReference type="Proteomes" id="UP001295684">
    <property type="component" value="Unassembled WGS sequence"/>
</dbReference>
<keyword evidence="2" id="KW-1185">Reference proteome</keyword>
<name>A0AAD1Y034_EUPCR</name>
<evidence type="ECO:0000313" key="2">
    <source>
        <dbReference type="Proteomes" id="UP001295684"/>
    </source>
</evidence>